<feature type="transmembrane region" description="Helical" evidence="6">
    <location>
        <begin position="53"/>
        <end position="78"/>
    </location>
</feature>
<sequence>MILLARYLLKELLAPLAVWVAFMFLLLFVMQFLVGTEVLLGSAVTLTDVGRLILYLTPHFLVKALPIAFLMAILLGLGRLSEDRELTALQALGISPVQLLLGPLAIGVLLGGLMALLAFTAQPWGLTSVKALVNEVIKKNVAGDVKSGVFYEDLSDLTLYAERVSRQGGEWTHVLLHDDREPSSPLLVLAQRGRVSMREGDEALRLVLEEGEVHRATRSTADYSLLRFEQGEISVGLGGSMNRKSNRFRSQKEEMSPGELLQAAEEAEKSGGNPRPFLMAIHMRLGNAVAPFSFALLGTPLAIGRRQAGRAWGYLLTLSGYVLFYVLSRVFETLGNQEKLPMVLAAQLPNILFSALGIVAMWRVSRSGTVR</sequence>
<dbReference type="Proteomes" id="UP001221838">
    <property type="component" value="Unassembled WGS sequence"/>
</dbReference>
<gene>
    <name evidence="7" type="ORF">POL68_08550</name>
</gene>
<feature type="transmembrane region" description="Helical" evidence="6">
    <location>
        <begin position="311"/>
        <end position="328"/>
    </location>
</feature>
<evidence type="ECO:0000313" key="7">
    <source>
        <dbReference type="EMBL" id="MDC0708516.1"/>
    </source>
</evidence>
<comment type="subcellular location">
    <subcellularLocation>
        <location evidence="1">Cell membrane</location>
        <topology evidence="1">Multi-pass membrane protein</topology>
    </subcellularLocation>
</comment>
<name>A0ABT5D4L6_9BACT</name>
<evidence type="ECO:0000256" key="2">
    <source>
        <dbReference type="ARBA" id="ARBA00022475"/>
    </source>
</evidence>
<evidence type="ECO:0000256" key="5">
    <source>
        <dbReference type="ARBA" id="ARBA00023136"/>
    </source>
</evidence>
<keyword evidence="3 6" id="KW-0812">Transmembrane</keyword>
<dbReference type="Pfam" id="PF03739">
    <property type="entry name" value="LptF_LptG"/>
    <property type="match status" value="1"/>
</dbReference>
<dbReference type="InterPro" id="IPR005495">
    <property type="entry name" value="LptG/LptF_permease"/>
</dbReference>
<proteinExistence type="predicted"/>
<keyword evidence="8" id="KW-1185">Reference proteome</keyword>
<keyword evidence="2" id="KW-1003">Cell membrane</keyword>
<feature type="transmembrane region" description="Helical" evidence="6">
    <location>
        <begin position="285"/>
        <end position="304"/>
    </location>
</feature>
<feature type="transmembrane region" description="Helical" evidence="6">
    <location>
        <begin position="99"/>
        <end position="119"/>
    </location>
</feature>
<reference evidence="7 8" key="1">
    <citation type="submission" date="2022-11" db="EMBL/GenBank/DDBJ databases">
        <title>Minimal conservation of predation-associated metabolite biosynthetic gene clusters underscores biosynthetic potential of Myxococcota including descriptions for ten novel species: Archangium lansinium sp. nov., Myxococcus landrumus sp. nov., Nannocystis bai.</title>
        <authorList>
            <person name="Ahearne A."/>
            <person name="Stevens C."/>
            <person name="Dowd S."/>
        </authorList>
    </citation>
    <scope>NUCLEOTIDE SEQUENCE [LARGE SCALE GENOMIC DNA]</scope>
    <source>
        <strain evidence="7 8">NCWAL01</strain>
    </source>
</reference>
<protein>
    <submittedName>
        <fullName evidence="7">LptF/LptG family permease</fullName>
    </submittedName>
</protein>
<evidence type="ECO:0000313" key="8">
    <source>
        <dbReference type="Proteomes" id="UP001221838"/>
    </source>
</evidence>
<evidence type="ECO:0000256" key="1">
    <source>
        <dbReference type="ARBA" id="ARBA00004651"/>
    </source>
</evidence>
<dbReference type="PANTHER" id="PTHR33529">
    <property type="entry name" value="SLR0882 PROTEIN-RELATED"/>
    <property type="match status" value="1"/>
</dbReference>
<evidence type="ECO:0000256" key="6">
    <source>
        <dbReference type="SAM" id="Phobius"/>
    </source>
</evidence>
<evidence type="ECO:0000256" key="3">
    <source>
        <dbReference type="ARBA" id="ARBA00022692"/>
    </source>
</evidence>
<comment type="caution">
    <text evidence="7">The sequence shown here is derived from an EMBL/GenBank/DDBJ whole genome shotgun (WGS) entry which is preliminary data.</text>
</comment>
<feature type="transmembrane region" description="Helical" evidence="6">
    <location>
        <begin position="340"/>
        <end position="362"/>
    </location>
</feature>
<accession>A0ABT5D4L6</accession>
<keyword evidence="4 6" id="KW-1133">Transmembrane helix</keyword>
<feature type="transmembrane region" description="Helical" evidence="6">
    <location>
        <begin position="12"/>
        <end position="33"/>
    </location>
</feature>
<dbReference type="EMBL" id="JAQNDM010000002">
    <property type="protein sequence ID" value="MDC0708516.1"/>
    <property type="molecule type" value="Genomic_DNA"/>
</dbReference>
<evidence type="ECO:0000256" key="4">
    <source>
        <dbReference type="ARBA" id="ARBA00022989"/>
    </source>
</evidence>
<dbReference type="RefSeq" id="WP_272136443.1">
    <property type="nucleotide sequence ID" value="NZ_JAQNDM010000002.1"/>
</dbReference>
<organism evidence="7 8">
    <name type="scientific">Stigmatella ashevillensis</name>
    <dbReference type="NCBI Taxonomy" id="2995309"/>
    <lineage>
        <taxon>Bacteria</taxon>
        <taxon>Pseudomonadati</taxon>
        <taxon>Myxococcota</taxon>
        <taxon>Myxococcia</taxon>
        <taxon>Myxococcales</taxon>
        <taxon>Cystobacterineae</taxon>
        <taxon>Archangiaceae</taxon>
        <taxon>Stigmatella</taxon>
    </lineage>
</organism>
<keyword evidence="5 6" id="KW-0472">Membrane</keyword>
<dbReference type="PANTHER" id="PTHR33529:SF6">
    <property type="entry name" value="YJGP_YJGQ FAMILY PERMEASE"/>
    <property type="match status" value="1"/>
</dbReference>